<feature type="region of interest" description="Disordered" evidence="2">
    <location>
        <begin position="151"/>
        <end position="173"/>
    </location>
</feature>
<dbReference type="VEuPathDB" id="FungiDB:BTJ68_14223"/>
<dbReference type="GO" id="GO:0017057">
    <property type="term" value="F:6-phosphogluconolactonase activity"/>
    <property type="evidence" value="ECO:0007669"/>
    <property type="project" value="TreeGrafter"/>
</dbReference>
<dbReference type="Pfam" id="PF10282">
    <property type="entry name" value="Lactonase"/>
    <property type="match status" value="1"/>
</dbReference>
<dbReference type="AlphaFoldDB" id="A0A3M7EVY1"/>
<evidence type="ECO:0000256" key="2">
    <source>
        <dbReference type="SAM" id="MobiDB-lite"/>
    </source>
</evidence>
<reference evidence="5 6" key="1">
    <citation type="journal article" date="2018" name="BMC Genomics">
        <title>Genomic evidence for intraspecific hybridization in a clonal and extremely halotolerant yeast.</title>
        <authorList>
            <person name="Gostincar C."/>
            <person name="Stajich J.E."/>
            <person name="Zupancic J."/>
            <person name="Zalar P."/>
            <person name="Gunde-Cimerman N."/>
        </authorList>
    </citation>
    <scope>NUCLEOTIDE SEQUENCE [LARGE SCALE GENOMIC DNA]</scope>
    <source>
        <strain evidence="4 5">EXF-10513</strain>
        <strain evidence="3 6">EXF-171</strain>
    </source>
</reference>
<dbReference type="InterPro" id="IPR011048">
    <property type="entry name" value="Haem_d1_sf"/>
</dbReference>
<dbReference type="SUPFAM" id="SSF51004">
    <property type="entry name" value="C-terminal (heme d1) domain of cytochrome cd1-nitrite reductase"/>
    <property type="match status" value="1"/>
</dbReference>
<comment type="similarity">
    <text evidence="1">Belongs to the cycloisomerase 2 family.</text>
</comment>
<sequence length="431" mass="45936">MFSQAQSARTAALLVQSSVASQLFVSHFSGSIYSLTYESSNNVNGSLSIDYSTTGCGNMPTWLDSESDVLYCFDESYGAGVVSSFDIKNSSLEARGQADTQGNDVHGCLYGGPNGSSFMATAQYSSSSIITYKLPLTPNTEALQQLSFTMTGEGTDPSRQDAPHPHSTFTDPTGKYMIVPDLGADLVRIFAIDASTGNLKACTPGEAGAGDGPRHGAWWSPNANSTEGLMLYTVNKLSNSVSAWSVSYPASGDGCLSLEKTQTVPTVDSSSSSSSSLAVKAAEVHIRDNFLYAANRNDQTFGLHQDSLVTYNISSNGVLDFVEATNAHAWYPRTFSISEAGDLVAVGGQTSSNVAIIERNNTTGRLGGLLASIDIATPGQAGQEDGLSAIAMKTDCQQSSWQNQNIWRKPEGLLAQEWHFKLLPMEISRRL</sequence>
<dbReference type="PANTHER" id="PTHR30344:SF1">
    <property type="entry name" value="6-PHOSPHOGLUCONOLACTONASE"/>
    <property type="match status" value="1"/>
</dbReference>
<name>A0A3M7EVY1_HORWE</name>
<evidence type="ECO:0008006" key="7">
    <source>
        <dbReference type="Google" id="ProtNLM"/>
    </source>
</evidence>
<dbReference type="Proteomes" id="UP000269539">
    <property type="component" value="Unassembled WGS sequence"/>
</dbReference>
<evidence type="ECO:0000256" key="1">
    <source>
        <dbReference type="ARBA" id="ARBA00005564"/>
    </source>
</evidence>
<evidence type="ECO:0000313" key="6">
    <source>
        <dbReference type="Proteomes" id="UP000281468"/>
    </source>
</evidence>
<dbReference type="PANTHER" id="PTHR30344">
    <property type="entry name" value="6-PHOSPHOGLUCONOLACTONASE-RELATED"/>
    <property type="match status" value="1"/>
</dbReference>
<dbReference type="InterPro" id="IPR019405">
    <property type="entry name" value="Lactonase_7-beta_prop"/>
</dbReference>
<gene>
    <name evidence="3" type="ORF">D0862_12648</name>
    <name evidence="4" type="ORF">D0864_04588</name>
</gene>
<organism evidence="3 6">
    <name type="scientific">Hortaea werneckii</name>
    <name type="common">Black yeast</name>
    <name type="synonym">Cladosporium werneckii</name>
    <dbReference type="NCBI Taxonomy" id="91943"/>
    <lineage>
        <taxon>Eukaryota</taxon>
        <taxon>Fungi</taxon>
        <taxon>Dikarya</taxon>
        <taxon>Ascomycota</taxon>
        <taxon>Pezizomycotina</taxon>
        <taxon>Dothideomycetes</taxon>
        <taxon>Dothideomycetidae</taxon>
        <taxon>Mycosphaerellales</taxon>
        <taxon>Teratosphaeriaceae</taxon>
        <taxon>Hortaea</taxon>
    </lineage>
</organism>
<proteinExistence type="inferred from homology"/>
<dbReference type="Gene3D" id="2.130.10.10">
    <property type="entry name" value="YVTN repeat-like/Quinoprotein amine dehydrogenase"/>
    <property type="match status" value="1"/>
</dbReference>
<dbReference type="InterPro" id="IPR050282">
    <property type="entry name" value="Cycloisomerase_2"/>
</dbReference>
<evidence type="ECO:0000313" key="3">
    <source>
        <dbReference type="EMBL" id="RMY80643.1"/>
    </source>
</evidence>
<dbReference type="EMBL" id="QWIQ01000625">
    <property type="protein sequence ID" value="RMY80643.1"/>
    <property type="molecule type" value="Genomic_DNA"/>
</dbReference>
<dbReference type="EMBL" id="QWIO01000399">
    <property type="protein sequence ID" value="RMY97900.1"/>
    <property type="molecule type" value="Genomic_DNA"/>
</dbReference>
<comment type="caution">
    <text evidence="3">The sequence shown here is derived from an EMBL/GenBank/DDBJ whole genome shotgun (WGS) entry which is preliminary data.</text>
</comment>
<dbReference type="InterPro" id="IPR015943">
    <property type="entry name" value="WD40/YVTN_repeat-like_dom_sf"/>
</dbReference>
<protein>
    <recommendedName>
        <fullName evidence="7">6-phosphogluconolactonase</fullName>
    </recommendedName>
</protein>
<accession>A0A3M7EVY1</accession>
<dbReference type="Proteomes" id="UP000281468">
    <property type="component" value="Unassembled WGS sequence"/>
</dbReference>
<evidence type="ECO:0000313" key="4">
    <source>
        <dbReference type="EMBL" id="RMY97900.1"/>
    </source>
</evidence>
<evidence type="ECO:0000313" key="5">
    <source>
        <dbReference type="Proteomes" id="UP000269539"/>
    </source>
</evidence>